<comment type="caution">
    <text evidence="3">The sequence shown here is derived from an EMBL/GenBank/DDBJ whole genome shotgun (WGS) entry which is preliminary data.</text>
</comment>
<protein>
    <recommendedName>
        <fullName evidence="2">PI4-kinase N-terminal domain-containing protein</fullName>
    </recommendedName>
</protein>
<organism evidence="3 4">
    <name type="scientific">Ilex paraguariensis</name>
    <name type="common">yerba mate</name>
    <dbReference type="NCBI Taxonomy" id="185542"/>
    <lineage>
        <taxon>Eukaryota</taxon>
        <taxon>Viridiplantae</taxon>
        <taxon>Streptophyta</taxon>
        <taxon>Embryophyta</taxon>
        <taxon>Tracheophyta</taxon>
        <taxon>Spermatophyta</taxon>
        <taxon>Magnoliopsida</taxon>
        <taxon>eudicotyledons</taxon>
        <taxon>Gunneridae</taxon>
        <taxon>Pentapetalae</taxon>
        <taxon>asterids</taxon>
        <taxon>campanulids</taxon>
        <taxon>Aquifoliales</taxon>
        <taxon>Aquifoliaceae</taxon>
        <taxon>Ilex</taxon>
    </lineage>
</organism>
<dbReference type="InterPro" id="IPR045495">
    <property type="entry name" value="PI4K_N"/>
</dbReference>
<reference evidence="3 4" key="1">
    <citation type="submission" date="2024-02" db="EMBL/GenBank/DDBJ databases">
        <authorList>
            <person name="Vignale AGUSTIN F."/>
            <person name="Sosa J E."/>
            <person name="Modenutti C."/>
        </authorList>
    </citation>
    <scope>NUCLEOTIDE SEQUENCE [LARGE SCALE GENOMIC DNA]</scope>
</reference>
<dbReference type="EMBL" id="CAUOFW020001060">
    <property type="protein sequence ID" value="CAK9140675.1"/>
    <property type="molecule type" value="Genomic_DNA"/>
</dbReference>
<sequence>MFKSVLKTSCEIIEFGWSKDRSPRDTFITELATSICERNDYEEEEDRMSETGNEAEIRESTLPILWNSSCLDSLLFSVHYDPPSAFINDPAWVATVWSLYERIVREWIIISLSYAPCTSQGLLQEKLCKANNRQRVPPTTDAVKRGIIQDKTKDFY</sequence>
<feature type="domain" description="PI4-kinase N-terminal" evidence="2">
    <location>
        <begin position="58"/>
        <end position="143"/>
    </location>
</feature>
<proteinExistence type="inferred from homology"/>
<evidence type="ECO:0000259" key="2">
    <source>
        <dbReference type="Pfam" id="PF19274"/>
    </source>
</evidence>
<evidence type="ECO:0000313" key="4">
    <source>
        <dbReference type="Proteomes" id="UP001642360"/>
    </source>
</evidence>
<feature type="domain" description="PI4-kinase N-terminal" evidence="2">
    <location>
        <begin position="1"/>
        <end position="49"/>
    </location>
</feature>
<dbReference type="AlphaFoldDB" id="A0ABC8R6P4"/>
<dbReference type="Proteomes" id="UP001642360">
    <property type="component" value="Unassembled WGS sequence"/>
</dbReference>
<name>A0ABC8R6P4_9AQUA</name>
<dbReference type="Pfam" id="PF19274">
    <property type="entry name" value="PI4K_N"/>
    <property type="match status" value="2"/>
</dbReference>
<evidence type="ECO:0000256" key="1">
    <source>
        <dbReference type="ARBA" id="ARBA00006209"/>
    </source>
</evidence>
<gene>
    <name evidence="3" type="ORF">ILEXP_LOCUS8182</name>
</gene>
<keyword evidence="4" id="KW-1185">Reference proteome</keyword>
<evidence type="ECO:0000313" key="3">
    <source>
        <dbReference type="EMBL" id="CAK9140675.1"/>
    </source>
</evidence>
<accession>A0ABC8R6P4</accession>
<comment type="similarity">
    <text evidence="1">Belongs to the PI3/PI4-kinase family. Type III PI4K subfamily.</text>
</comment>